<name>A0ABP9CBM1_9ACTN</name>
<proteinExistence type="predicted"/>
<dbReference type="InterPro" id="IPR001584">
    <property type="entry name" value="Integrase_cat-core"/>
</dbReference>
<dbReference type="EMBL" id="BAABIG010000038">
    <property type="protein sequence ID" value="GAA4805748.1"/>
    <property type="molecule type" value="Genomic_DNA"/>
</dbReference>
<protein>
    <recommendedName>
        <fullName evidence="2">Integrase catalytic domain-containing protein</fullName>
    </recommendedName>
</protein>
<evidence type="ECO:0000313" key="4">
    <source>
        <dbReference type="Proteomes" id="UP001501265"/>
    </source>
</evidence>
<dbReference type="InterPro" id="IPR012337">
    <property type="entry name" value="RNaseH-like_sf"/>
</dbReference>
<sequence length="161" mass="17960">MPSHDIGSSAAAFRHRSVAFFAAHDITPIRRVHTDNGSCYRSRAWAAAPVATGTKHKRTRPYTPRTNGKVERCNGTLAREWAYVRAYTSERERGAALASGSGYFDGRPGRPDAQVNGARPRPGPRTPFHPFEPLVHQHVTNPRHEWVTAPRNPVPRSVYAR</sequence>
<comment type="caution">
    <text evidence="3">The sequence shown here is derived from an EMBL/GenBank/DDBJ whole genome shotgun (WGS) entry which is preliminary data.</text>
</comment>
<dbReference type="Proteomes" id="UP001501265">
    <property type="component" value="Unassembled WGS sequence"/>
</dbReference>
<feature type="region of interest" description="Disordered" evidence="1">
    <location>
        <begin position="142"/>
        <end position="161"/>
    </location>
</feature>
<dbReference type="PROSITE" id="PS50994">
    <property type="entry name" value="INTEGRASE"/>
    <property type="match status" value="1"/>
</dbReference>
<evidence type="ECO:0000259" key="2">
    <source>
        <dbReference type="PROSITE" id="PS50994"/>
    </source>
</evidence>
<feature type="region of interest" description="Disordered" evidence="1">
    <location>
        <begin position="98"/>
        <end position="132"/>
    </location>
</feature>
<accession>A0ABP9CBM1</accession>
<keyword evidence="4" id="KW-1185">Reference proteome</keyword>
<evidence type="ECO:0000313" key="3">
    <source>
        <dbReference type="EMBL" id="GAA4805748.1"/>
    </source>
</evidence>
<dbReference type="SUPFAM" id="SSF53098">
    <property type="entry name" value="Ribonuclease H-like"/>
    <property type="match status" value="1"/>
</dbReference>
<evidence type="ECO:0000256" key="1">
    <source>
        <dbReference type="SAM" id="MobiDB-lite"/>
    </source>
</evidence>
<reference evidence="4" key="1">
    <citation type="journal article" date="2019" name="Int. J. Syst. Evol. Microbiol.">
        <title>The Global Catalogue of Microorganisms (GCM) 10K type strain sequencing project: providing services to taxonomists for standard genome sequencing and annotation.</title>
        <authorList>
            <consortium name="The Broad Institute Genomics Platform"/>
            <consortium name="The Broad Institute Genome Sequencing Center for Infectious Disease"/>
            <person name="Wu L."/>
            <person name="Ma J."/>
        </authorList>
    </citation>
    <scope>NUCLEOTIDE SEQUENCE [LARGE SCALE GENOMIC DNA]</scope>
    <source>
        <strain evidence="4">JCM 18081</strain>
    </source>
</reference>
<gene>
    <name evidence="3" type="ORF">GCM10023220_39360</name>
</gene>
<dbReference type="Gene3D" id="3.30.420.10">
    <property type="entry name" value="Ribonuclease H-like superfamily/Ribonuclease H"/>
    <property type="match status" value="1"/>
</dbReference>
<dbReference type="Pfam" id="PF13683">
    <property type="entry name" value="rve_3"/>
    <property type="match status" value="1"/>
</dbReference>
<feature type="domain" description="Integrase catalytic" evidence="2">
    <location>
        <begin position="1"/>
        <end position="128"/>
    </location>
</feature>
<organism evidence="3 4">
    <name type="scientific">Streptomyces ziwulingensis</name>
    <dbReference type="NCBI Taxonomy" id="1045501"/>
    <lineage>
        <taxon>Bacteria</taxon>
        <taxon>Bacillati</taxon>
        <taxon>Actinomycetota</taxon>
        <taxon>Actinomycetes</taxon>
        <taxon>Kitasatosporales</taxon>
        <taxon>Streptomycetaceae</taxon>
        <taxon>Streptomyces</taxon>
    </lineage>
</organism>
<dbReference type="InterPro" id="IPR036397">
    <property type="entry name" value="RNaseH_sf"/>
</dbReference>